<sequence length="272" mass="28688">MKGLKPSLLALCVAGAPPVAMAEIQMLDEASMGNITGQAGVTIELETKVNIDRFIYTDEGSLEVNDISVGGGNRTDYFAELGFNLTGGAPSDLLDNVRINIDIAQDGDAIINILPMAFGAVDLTVATGAWNLTSAVSADSTTILDNFRMDALIGSGTIRVDTATDKLNFQTDIAIDDMDFDVPFLALGIEDFQLTGANYDLQAPQPLDLFANVDMDIYKAPNNAGVDSLAIDLNTFEADIRVGGVIVGGTSIGSIAMDNLAITNTAMRIYGH</sequence>
<evidence type="ECO:0000259" key="2">
    <source>
        <dbReference type="Pfam" id="PF19657"/>
    </source>
</evidence>
<dbReference type="InterPro" id="IPR046158">
    <property type="entry name" value="DUF6160"/>
</dbReference>
<gene>
    <name evidence="3" type="ORF">D777_01252</name>
</gene>
<dbReference type="Proteomes" id="UP000035057">
    <property type="component" value="Unassembled WGS sequence"/>
</dbReference>
<dbReference type="EMBL" id="ANIE01000003">
    <property type="protein sequence ID" value="KEF32618.1"/>
    <property type="molecule type" value="Genomic_DNA"/>
</dbReference>
<dbReference type="RefSeq" id="WP_036129384.1">
    <property type="nucleotide sequence ID" value="NZ_ANIE01000003.1"/>
</dbReference>
<accession>A0A072N6Q6</accession>
<feature type="signal peptide" evidence="1">
    <location>
        <begin position="1"/>
        <end position="22"/>
    </location>
</feature>
<organism evidence="3 4">
    <name type="scientific">Marinobacter nitratireducens</name>
    <dbReference type="NCBI Taxonomy" id="1137280"/>
    <lineage>
        <taxon>Bacteria</taxon>
        <taxon>Pseudomonadati</taxon>
        <taxon>Pseudomonadota</taxon>
        <taxon>Gammaproteobacteria</taxon>
        <taxon>Pseudomonadales</taxon>
        <taxon>Marinobacteraceae</taxon>
        <taxon>Marinobacter</taxon>
    </lineage>
</organism>
<feature type="chain" id="PRO_5001682251" description="DUF6160 domain-containing protein" evidence="1">
    <location>
        <begin position="23"/>
        <end position="272"/>
    </location>
</feature>
<proteinExistence type="predicted"/>
<comment type="caution">
    <text evidence="3">The sequence shown here is derived from an EMBL/GenBank/DDBJ whole genome shotgun (WGS) entry which is preliminary data.</text>
</comment>
<name>A0A072N6Q6_9GAMM</name>
<reference evidence="3 4" key="1">
    <citation type="submission" date="2012-12" db="EMBL/GenBank/DDBJ databases">
        <title>Genome assembly of Marinobacter sp. AK21.</title>
        <authorList>
            <person name="Khatri I."/>
            <person name="Kumar R."/>
            <person name="Vaidya B."/>
            <person name="Subramanian S."/>
            <person name="Pinnaka A."/>
        </authorList>
    </citation>
    <scope>NUCLEOTIDE SEQUENCE [LARGE SCALE GENOMIC DNA]</scope>
    <source>
        <strain evidence="3 4">AK21</strain>
    </source>
</reference>
<dbReference type="AlphaFoldDB" id="A0A072N6Q6"/>
<protein>
    <recommendedName>
        <fullName evidence="2">DUF6160 domain-containing protein</fullName>
    </recommendedName>
</protein>
<keyword evidence="4" id="KW-1185">Reference proteome</keyword>
<evidence type="ECO:0000313" key="4">
    <source>
        <dbReference type="Proteomes" id="UP000035057"/>
    </source>
</evidence>
<feature type="domain" description="DUF6160" evidence="2">
    <location>
        <begin position="1"/>
        <end position="104"/>
    </location>
</feature>
<dbReference type="Pfam" id="PF19657">
    <property type="entry name" value="DUF6160"/>
    <property type="match status" value="1"/>
</dbReference>
<dbReference type="PATRIC" id="fig|1137280.3.peg.1066"/>
<evidence type="ECO:0000256" key="1">
    <source>
        <dbReference type="SAM" id="SignalP"/>
    </source>
</evidence>
<keyword evidence="1" id="KW-0732">Signal</keyword>
<evidence type="ECO:0000313" key="3">
    <source>
        <dbReference type="EMBL" id="KEF32618.1"/>
    </source>
</evidence>